<dbReference type="PROSITE" id="PS51074">
    <property type="entry name" value="DPH_MB"/>
    <property type="match status" value="1"/>
</dbReference>
<dbReference type="InterPro" id="IPR036671">
    <property type="entry name" value="DPH_MB_sf"/>
</dbReference>
<reference evidence="8" key="1">
    <citation type="submission" date="2020-11" db="EMBL/GenBank/DDBJ databases">
        <title>Kefir isolates.</title>
        <authorList>
            <person name="Marcisauskas S."/>
            <person name="Kim Y."/>
            <person name="Blasche S."/>
        </authorList>
    </citation>
    <scope>NUCLEOTIDE SEQUENCE</scope>
    <source>
        <strain evidence="8">Olga-1</strain>
    </source>
</reference>
<dbReference type="InterPro" id="IPR007872">
    <property type="entry name" value="DPH_MB_dom"/>
</dbReference>
<proteinExistence type="inferred from homology"/>
<feature type="domain" description="J" evidence="6">
    <location>
        <begin position="17"/>
        <end position="89"/>
    </location>
</feature>
<dbReference type="PRINTS" id="PR00625">
    <property type="entry name" value="JDOMAIN"/>
</dbReference>
<evidence type="ECO:0000256" key="2">
    <source>
        <dbReference type="ARBA" id="ARBA00006169"/>
    </source>
</evidence>
<dbReference type="OrthoDB" id="445556at2759"/>
<evidence type="ECO:0000313" key="8">
    <source>
        <dbReference type="EMBL" id="KAG0690064.1"/>
    </source>
</evidence>
<dbReference type="GO" id="GO:0046872">
    <property type="term" value="F:metal ion binding"/>
    <property type="evidence" value="ECO:0007669"/>
    <property type="project" value="UniProtKB-KW"/>
</dbReference>
<evidence type="ECO:0000313" key="9">
    <source>
        <dbReference type="Proteomes" id="UP000697127"/>
    </source>
</evidence>
<name>A0A9P7BHI3_9ASCO</name>
<dbReference type="SMART" id="SM00271">
    <property type="entry name" value="DnaJ"/>
    <property type="match status" value="1"/>
</dbReference>
<accession>A0A9P7BHI3</accession>
<comment type="similarity">
    <text evidence="2">Belongs to the DPH4 family.</text>
</comment>
<evidence type="ECO:0000256" key="3">
    <source>
        <dbReference type="ARBA" id="ARBA00021797"/>
    </source>
</evidence>
<dbReference type="PANTHER" id="PTHR44825">
    <property type="match status" value="1"/>
</dbReference>
<evidence type="ECO:0000259" key="7">
    <source>
        <dbReference type="PROSITE" id="PS51074"/>
    </source>
</evidence>
<dbReference type="InterPro" id="IPR036869">
    <property type="entry name" value="J_dom_sf"/>
</dbReference>
<keyword evidence="5" id="KW-0408">Iron</keyword>
<comment type="function">
    <text evidence="1">Required for the first step of diphthamide biosynthesis, the transfer of 3-amino-3-carboxypropyl from S-adenosyl-L-methionine to a histidine residue. Diphthamide is a post-translational modification of histidine which occurs in elongation factor 2.</text>
</comment>
<comment type="caution">
    <text evidence="8">The sequence shown here is derived from an EMBL/GenBank/DDBJ whole genome shotgun (WGS) entry which is preliminary data.</text>
</comment>
<evidence type="ECO:0000256" key="1">
    <source>
        <dbReference type="ARBA" id="ARBA00003474"/>
    </source>
</evidence>
<evidence type="ECO:0000259" key="6">
    <source>
        <dbReference type="PROSITE" id="PS50076"/>
    </source>
</evidence>
<evidence type="ECO:0000256" key="5">
    <source>
        <dbReference type="ARBA" id="ARBA00023004"/>
    </source>
</evidence>
<dbReference type="Gene3D" id="3.10.660.10">
    <property type="entry name" value="DPH Zinc finger"/>
    <property type="match status" value="1"/>
</dbReference>
<dbReference type="Pfam" id="PF00226">
    <property type="entry name" value="DnaJ"/>
    <property type="match status" value="1"/>
</dbReference>
<dbReference type="CDD" id="cd06257">
    <property type="entry name" value="DnaJ"/>
    <property type="match status" value="1"/>
</dbReference>
<dbReference type="Pfam" id="PF05207">
    <property type="entry name" value="Zn_ribbon_CSL"/>
    <property type="match status" value="1"/>
</dbReference>
<dbReference type="PANTHER" id="PTHR44825:SF1">
    <property type="entry name" value="DNAJ HOMOLOG SUBFAMILY C MEMBER 4"/>
    <property type="match status" value="1"/>
</dbReference>
<keyword evidence="4" id="KW-0479">Metal-binding</keyword>
<sequence length="204" mass="23327">MDSSSQEIDTLPINHISFYDVLGLTKDCTTKDVKSAYHRLLLKHHPDKKIQQKNNNKMINTNPNSIQYLQKAYKTLSVNEEREKYDLNLHNHFIKLGLNTSGSGSNINIDGIDRIDLSEFDIINTEPSTQNYEKEEEDDDEELFVHICPRCCFEDGFVLSGSDLAQGTQDQIDDNIHQDSNTDYQILLQCASCSLWLCVTYSIS</sequence>
<dbReference type="Gene3D" id="1.10.287.110">
    <property type="entry name" value="DnaJ domain"/>
    <property type="match status" value="1"/>
</dbReference>
<dbReference type="InterPro" id="IPR001623">
    <property type="entry name" value="DnaJ_domain"/>
</dbReference>
<keyword evidence="9" id="KW-1185">Reference proteome</keyword>
<dbReference type="SUPFAM" id="SSF144217">
    <property type="entry name" value="CSL zinc finger"/>
    <property type="match status" value="1"/>
</dbReference>
<dbReference type="Proteomes" id="UP000697127">
    <property type="component" value="Unassembled WGS sequence"/>
</dbReference>
<dbReference type="EMBL" id="PUHW01000047">
    <property type="protein sequence ID" value="KAG0690064.1"/>
    <property type="molecule type" value="Genomic_DNA"/>
</dbReference>
<dbReference type="AlphaFoldDB" id="A0A9P7BHI3"/>
<evidence type="ECO:0000256" key="4">
    <source>
        <dbReference type="ARBA" id="ARBA00022723"/>
    </source>
</evidence>
<dbReference type="PROSITE" id="PS50076">
    <property type="entry name" value="DNAJ_2"/>
    <property type="match status" value="1"/>
</dbReference>
<gene>
    <name evidence="8" type="primary">DPH4</name>
    <name evidence="8" type="ORF">C6P40_003890</name>
</gene>
<dbReference type="InterPro" id="IPR052763">
    <property type="entry name" value="DnaJ_C4"/>
</dbReference>
<feature type="domain" description="DPH-type MB" evidence="7">
    <location>
        <begin position="111"/>
        <end position="202"/>
    </location>
</feature>
<dbReference type="SUPFAM" id="SSF46565">
    <property type="entry name" value="Chaperone J-domain"/>
    <property type="match status" value="1"/>
</dbReference>
<organism evidence="8 9">
    <name type="scientific">Pichia californica</name>
    <dbReference type="NCBI Taxonomy" id="460514"/>
    <lineage>
        <taxon>Eukaryota</taxon>
        <taxon>Fungi</taxon>
        <taxon>Dikarya</taxon>
        <taxon>Ascomycota</taxon>
        <taxon>Saccharomycotina</taxon>
        <taxon>Pichiomycetes</taxon>
        <taxon>Pichiales</taxon>
        <taxon>Pichiaceae</taxon>
        <taxon>Pichia</taxon>
    </lineage>
</organism>
<protein>
    <recommendedName>
        <fullName evidence="3">Diphthamide biosynthesis protein 4</fullName>
    </recommendedName>
</protein>